<dbReference type="RefSeq" id="WP_309718502.1">
    <property type="nucleotide sequence ID" value="NZ_JARWAM010000004.1"/>
</dbReference>
<comment type="similarity">
    <text evidence="2">Belongs to the membrane fusion protein (MFP) (TC 8.A.1) family.</text>
</comment>
<dbReference type="Gene3D" id="2.40.30.170">
    <property type="match status" value="1"/>
</dbReference>
<keyword evidence="9" id="KW-1185">Reference proteome</keyword>
<evidence type="ECO:0000256" key="1">
    <source>
        <dbReference type="ARBA" id="ARBA00004196"/>
    </source>
</evidence>
<feature type="domain" description="CusB-like beta-barrel" evidence="6">
    <location>
        <begin position="193"/>
        <end position="266"/>
    </location>
</feature>
<dbReference type="Pfam" id="PF25954">
    <property type="entry name" value="Beta-barrel_RND_2"/>
    <property type="match status" value="1"/>
</dbReference>
<dbReference type="Proteomes" id="UP001251374">
    <property type="component" value="Unassembled WGS sequence"/>
</dbReference>
<comment type="subcellular location">
    <subcellularLocation>
        <location evidence="1">Cell envelope</location>
    </subcellularLocation>
</comment>
<feature type="domain" description="Multidrug resistance protein MdtA-like barrel-sandwich hybrid" evidence="5">
    <location>
        <begin position="60"/>
        <end position="180"/>
    </location>
</feature>
<evidence type="ECO:0000259" key="7">
    <source>
        <dbReference type="Pfam" id="PF25967"/>
    </source>
</evidence>
<evidence type="ECO:0000259" key="5">
    <source>
        <dbReference type="Pfam" id="PF25917"/>
    </source>
</evidence>
<protein>
    <submittedName>
        <fullName evidence="8">Efflux RND transporter periplasmic adaptor subunit</fullName>
    </submittedName>
</protein>
<evidence type="ECO:0000256" key="3">
    <source>
        <dbReference type="ARBA" id="ARBA00022448"/>
    </source>
</evidence>
<evidence type="ECO:0000256" key="2">
    <source>
        <dbReference type="ARBA" id="ARBA00009477"/>
    </source>
</evidence>
<feature type="coiled-coil region" evidence="4">
    <location>
        <begin position="103"/>
        <end position="158"/>
    </location>
</feature>
<dbReference type="EMBL" id="JARWAM010000004">
    <property type="protein sequence ID" value="MDR5904886.1"/>
    <property type="molecule type" value="Genomic_DNA"/>
</dbReference>
<evidence type="ECO:0000313" key="9">
    <source>
        <dbReference type="Proteomes" id="UP001251374"/>
    </source>
</evidence>
<comment type="caution">
    <text evidence="8">The sequence shown here is derived from an EMBL/GenBank/DDBJ whole genome shotgun (WGS) entry which is preliminary data.</text>
</comment>
<dbReference type="InterPro" id="IPR058627">
    <property type="entry name" value="MdtA-like_C"/>
</dbReference>
<evidence type="ECO:0000259" key="6">
    <source>
        <dbReference type="Pfam" id="PF25954"/>
    </source>
</evidence>
<evidence type="ECO:0000256" key="4">
    <source>
        <dbReference type="SAM" id="Coils"/>
    </source>
</evidence>
<dbReference type="Gene3D" id="1.10.287.470">
    <property type="entry name" value="Helix hairpin bin"/>
    <property type="match status" value="1"/>
</dbReference>
<dbReference type="InterPro" id="IPR058792">
    <property type="entry name" value="Beta-barrel_RND_2"/>
</dbReference>
<name>A0ABU1HC00_9GAMM</name>
<reference evidence="8 9" key="1">
    <citation type="submission" date="2023-04" db="EMBL/GenBank/DDBJ databases">
        <title>A long-awaited taxogenomic arrangement of the family Halomonadaceae.</title>
        <authorList>
            <person name="De La Haba R."/>
            <person name="Chuvochina M."/>
            <person name="Wittouck S."/>
            <person name="Arahal D.R."/>
            <person name="Sanchez-Porro C."/>
            <person name="Hugenholtz P."/>
            <person name="Ventosa A."/>
        </authorList>
    </citation>
    <scope>NUCLEOTIDE SEQUENCE [LARGE SCALE GENOMIC DNA]</scope>
    <source>
        <strain evidence="8 9">DSM 26770</strain>
    </source>
</reference>
<dbReference type="InterPro" id="IPR006143">
    <property type="entry name" value="RND_pump_MFP"/>
</dbReference>
<dbReference type="SUPFAM" id="SSF111369">
    <property type="entry name" value="HlyD-like secretion proteins"/>
    <property type="match status" value="1"/>
</dbReference>
<feature type="domain" description="Multidrug resistance protein MdtA-like C-terminal permuted SH3" evidence="7">
    <location>
        <begin position="278"/>
        <end position="333"/>
    </location>
</feature>
<keyword evidence="4" id="KW-0175">Coiled coil</keyword>
<proteinExistence type="inferred from homology"/>
<organism evidence="8 9">
    <name type="scientific">Franzmannia qiaohouensis</name>
    <dbReference type="NCBI Taxonomy" id="1329370"/>
    <lineage>
        <taxon>Bacteria</taxon>
        <taxon>Pseudomonadati</taxon>
        <taxon>Pseudomonadota</taxon>
        <taxon>Gammaproteobacteria</taxon>
        <taxon>Oceanospirillales</taxon>
        <taxon>Halomonadaceae</taxon>
        <taxon>Franzmannia</taxon>
    </lineage>
</organism>
<dbReference type="InterPro" id="IPR058625">
    <property type="entry name" value="MdtA-like_BSH"/>
</dbReference>
<gene>
    <name evidence="8" type="ORF">QC821_06325</name>
</gene>
<dbReference type="PANTHER" id="PTHR30469">
    <property type="entry name" value="MULTIDRUG RESISTANCE PROTEIN MDTA"/>
    <property type="match status" value="1"/>
</dbReference>
<dbReference type="Gene3D" id="2.40.420.20">
    <property type="match status" value="1"/>
</dbReference>
<dbReference type="Pfam" id="PF25917">
    <property type="entry name" value="BSH_RND"/>
    <property type="match status" value="1"/>
</dbReference>
<accession>A0ABU1HC00</accession>
<dbReference type="PANTHER" id="PTHR30469:SF16">
    <property type="entry name" value="HAE1 FAMILY EFFLUX PUMP MFP COMPONENT"/>
    <property type="match status" value="1"/>
</dbReference>
<dbReference type="Gene3D" id="2.40.50.100">
    <property type="match status" value="1"/>
</dbReference>
<dbReference type="Pfam" id="PF25967">
    <property type="entry name" value="RND-MFP_C"/>
    <property type="match status" value="1"/>
</dbReference>
<dbReference type="NCBIfam" id="TIGR01730">
    <property type="entry name" value="RND_mfp"/>
    <property type="match status" value="1"/>
</dbReference>
<keyword evidence="3" id="KW-0813">Transport</keyword>
<sequence length="364" mass="40162">MILISMAPRAWLTLALTLSLCLYSVIALTDERTAVIGARADQQRWSDPLEALGTLRADESVTLSATVTEIVRELNFIDGEQVEAGQLLVQLDDSEEQAQLRAAQALRDERRNAVSRASQLESRNLGSRADVEDSQARLRQIEADIEAIEARLSGHRIRAPFDGVVGFRNISRGALVTPGMELVTLDKLDVVKLDFSVPEVYLAILRPGLNLSAHSVAFPDEQFEGEVASIGARVDPVTRSVQVRAEFVNPDLILRPGMLMEVVLQRSPRDAVVVAESVLVPSGERQYVMLIDEDDDNRISRHEIVIGERRAGQVEVLEGLEPGDLVVGHGVQRVRDGDRVRLLGIADDEHSIREILEQHRGDDA</sequence>
<evidence type="ECO:0000313" key="8">
    <source>
        <dbReference type="EMBL" id="MDR5904886.1"/>
    </source>
</evidence>